<reference evidence="1" key="1">
    <citation type="submission" date="2021-02" db="EMBL/GenBank/DDBJ databases">
        <authorList>
            <person name="Dougan E. K."/>
            <person name="Rhodes N."/>
            <person name="Thang M."/>
            <person name="Chan C."/>
        </authorList>
    </citation>
    <scope>NUCLEOTIDE SEQUENCE</scope>
</reference>
<dbReference type="InterPro" id="IPR006342">
    <property type="entry name" value="FkbM_mtfrase"/>
</dbReference>
<evidence type="ECO:0008006" key="3">
    <source>
        <dbReference type="Google" id="ProtNLM"/>
    </source>
</evidence>
<dbReference type="InterPro" id="IPR029063">
    <property type="entry name" value="SAM-dependent_MTases_sf"/>
</dbReference>
<gene>
    <name evidence="1" type="ORF">PGLA1383_LOCUS2154</name>
</gene>
<dbReference type="AlphaFoldDB" id="A0A813D9N4"/>
<organism evidence="1 2">
    <name type="scientific">Polarella glacialis</name>
    <name type="common">Dinoflagellate</name>
    <dbReference type="NCBI Taxonomy" id="89957"/>
    <lineage>
        <taxon>Eukaryota</taxon>
        <taxon>Sar</taxon>
        <taxon>Alveolata</taxon>
        <taxon>Dinophyceae</taxon>
        <taxon>Suessiales</taxon>
        <taxon>Suessiaceae</taxon>
        <taxon>Polarella</taxon>
    </lineage>
</organism>
<comment type="caution">
    <text evidence="1">The sequence shown here is derived from an EMBL/GenBank/DDBJ whole genome shotgun (WGS) entry which is preliminary data.</text>
</comment>
<keyword evidence="2" id="KW-1185">Reference proteome</keyword>
<sequence length="233" mass="26552">MHFLAPSCNILTLEPSPWNFILLRLNLLQNAPKVRAVQGGLSVERGVLHGDHYFANSWASRNGDLFVDGSTIKGFVPSQDRFSPFSAPLKTLPDLMALFSIQKIVFMKLDCEGCEWKVALDWLEHGLWDRIENVVGELHSLCSLEEDNVTRCIPRDMPIVHAQRVWMYLCKVRAFPLEWGCEEPKFGQLGEDVSTAIADNICHKTRLVKKWQCRNTLNLCERTGRDVPKCKAK</sequence>
<dbReference type="EMBL" id="CAJNNV010000630">
    <property type="protein sequence ID" value="CAE8583166.1"/>
    <property type="molecule type" value="Genomic_DNA"/>
</dbReference>
<dbReference type="SUPFAM" id="SSF53335">
    <property type="entry name" value="S-adenosyl-L-methionine-dependent methyltransferases"/>
    <property type="match status" value="1"/>
</dbReference>
<accession>A0A813D9N4</accession>
<dbReference type="Gene3D" id="3.40.50.150">
    <property type="entry name" value="Vaccinia Virus protein VP39"/>
    <property type="match status" value="1"/>
</dbReference>
<name>A0A813D9N4_POLGL</name>
<evidence type="ECO:0000313" key="1">
    <source>
        <dbReference type="EMBL" id="CAE8583166.1"/>
    </source>
</evidence>
<evidence type="ECO:0000313" key="2">
    <source>
        <dbReference type="Proteomes" id="UP000654075"/>
    </source>
</evidence>
<dbReference type="Proteomes" id="UP000654075">
    <property type="component" value="Unassembled WGS sequence"/>
</dbReference>
<protein>
    <recommendedName>
        <fullName evidence="3">Methyltransferase FkbM domain-containing protein</fullName>
    </recommendedName>
</protein>
<dbReference type="OrthoDB" id="420966at2759"/>
<proteinExistence type="predicted"/>
<dbReference type="NCBIfam" id="TIGR01444">
    <property type="entry name" value="fkbM_fam"/>
    <property type="match status" value="1"/>
</dbReference>